<dbReference type="AlphaFoldDB" id="A0A3P8H819"/>
<evidence type="ECO:0000256" key="1">
    <source>
        <dbReference type="SAM" id="Phobius"/>
    </source>
</evidence>
<evidence type="ECO:0000313" key="3">
    <source>
        <dbReference type="Proteomes" id="UP000272942"/>
    </source>
</evidence>
<dbReference type="EMBL" id="UZAN01048946">
    <property type="protein sequence ID" value="VDP86930.1"/>
    <property type="molecule type" value="Genomic_DNA"/>
</dbReference>
<keyword evidence="1" id="KW-0472">Membrane</keyword>
<protein>
    <submittedName>
        <fullName evidence="2">Uncharacterized protein</fullName>
    </submittedName>
</protein>
<keyword evidence="1" id="KW-0812">Transmembrane</keyword>
<sequence>MKLRSPRSAMVQVMQATSTTTRRNRYVLRPPRSVPKNLPNSDLDLWGILAPVCFLFLIGQTVSFASGYPYLSPSCACARTLVGSQVSQFPMH</sequence>
<evidence type="ECO:0000313" key="2">
    <source>
        <dbReference type="EMBL" id="VDP86930.1"/>
    </source>
</evidence>
<organism evidence="2 3">
    <name type="scientific">Echinostoma caproni</name>
    <dbReference type="NCBI Taxonomy" id="27848"/>
    <lineage>
        <taxon>Eukaryota</taxon>
        <taxon>Metazoa</taxon>
        <taxon>Spiralia</taxon>
        <taxon>Lophotrochozoa</taxon>
        <taxon>Platyhelminthes</taxon>
        <taxon>Trematoda</taxon>
        <taxon>Digenea</taxon>
        <taxon>Plagiorchiida</taxon>
        <taxon>Echinostomata</taxon>
        <taxon>Echinostomatoidea</taxon>
        <taxon>Echinostomatidae</taxon>
        <taxon>Echinostoma</taxon>
    </lineage>
</organism>
<proteinExistence type="predicted"/>
<name>A0A3P8H819_9TREM</name>
<keyword evidence="3" id="KW-1185">Reference proteome</keyword>
<dbReference type="Proteomes" id="UP000272942">
    <property type="component" value="Unassembled WGS sequence"/>
</dbReference>
<keyword evidence="1" id="KW-1133">Transmembrane helix</keyword>
<reference evidence="2 3" key="1">
    <citation type="submission" date="2018-11" db="EMBL/GenBank/DDBJ databases">
        <authorList>
            <consortium name="Pathogen Informatics"/>
        </authorList>
    </citation>
    <scope>NUCLEOTIDE SEQUENCE [LARGE SCALE GENOMIC DNA]</scope>
    <source>
        <strain evidence="2 3">Egypt</strain>
    </source>
</reference>
<gene>
    <name evidence="2" type="ORF">ECPE_LOCUS10354</name>
</gene>
<accession>A0A3P8H819</accession>
<feature type="transmembrane region" description="Helical" evidence="1">
    <location>
        <begin position="45"/>
        <end position="71"/>
    </location>
</feature>